<evidence type="ECO:0000313" key="2">
    <source>
        <dbReference type="EMBL" id="CAL2104617.1"/>
    </source>
</evidence>
<keyword evidence="3" id="KW-1185">Reference proteome</keyword>
<protein>
    <submittedName>
        <fullName evidence="2">Uncharacterized protein</fullName>
    </submittedName>
</protein>
<evidence type="ECO:0000313" key="3">
    <source>
        <dbReference type="Proteomes" id="UP001497527"/>
    </source>
</evidence>
<keyword evidence="1" id="KW-1133">Transmembrane helix</keyword>
<dbReference type="Proteomes" id="UP001497527">
    <property type="component" value="Unassembled WGS sequence"/>
</dbReference>
<feature type="transmembrane region" description="Helical" evidence="1">
    <location>
        <begin position="147"/>
        <end position="167"/>
    </location>
</feature>
<organism evidence="2 3">
    <name type="scientific">Tenacibaculum polynesiense</name>
    <dbReference type="NCBI Taxonomy" id="3137857"/>
    <lineage>
        <taxon>Bacteria</taxon>
        <taxon>Pseudomonadati</taxon>
        <taxon>Bacteroidota</taxon>
        <taxon>Flavobacteriia</taxon>
        <taxon>Flavobacteriales</taxon>
        <taxon>Flavobacteriaceae</taxon>
        <taxon>Tenacibaculum</taxon>
    </lineage>
</organism>
<gene>
    <name evidence="2" type="ORF">T190423A01A_90042</name>
</gene>
<sequence length="173" mass="18441">MSLMQKMMLESATNQNTSGLGLPKDFGDVDGFLDLPDFNVGDTASQSSSSQSQSSGGFFSDFNLNGLLDTLLKGGMTWAQIEAAKNGKDVYVQGQGGGQKENITPILISKLQEQAAANQTSVNQMMQIMQQQLAQNNNVPAKKDNTLLYVGIGVGFLVLVGGSLMIISNTKKK</sequence>
<name>A0ABM9PG65_9FLAO</name>
<accession>A0ABM9PG65</accession>
<dbReference type="EMBL" id="CAXJIO010000018">
    <property type="protein sequence ID" value="CAL2104617.1"/>
    <property type="molecule type" value="Genomic_DNA"/>
</dbReference>
<keyword evidence="1" id="KW-0472">Membrane</keyword>
<dbReference type="RefSeq" id="WP_348721710.1">
    <property type="nucleotide sequence ID" value="NZ_CAXJIO010000018.1"/>
</dbReference>
<reference evidence="2 3" key="1">
    <citation type="submission" date="2024-05" db="EMBL/GenBank/DDBJ databases">
        <authorList>
            <person name="Duchaud E."/>
        </authorList>
    </citation>
    <scope>NUCLEOTIDE SEQUENCE [LARGE SCALE GENOMIC DNA]</scope>
    <source>
        <strain evidence="2">Ena-SAMPLE-TAB-13-05-2024-13:56:06:370-140308</strain>
    </source>
</reference>
<proteinExistence type="predicted"/>
<comment type="caution">
    <text evidence="2">The sequence shown here is derived from an EMBL/GenBank/DDBJ whole genome shotgun (WGS) entry which is preliminary data.</text>
</comment>
<evidence type="ECO:0000256" key="1">
    <source>
        <dbReference type="SAM" id="Phobius"/>
    </source>
</evidence>
<keyword evidence="1" id="KW-0812">Transmembrane</keyword>